<comment type="similarity">
    <text evidence="3 4">Belongs to the RlpA family.</text>
</comment>
<keyword evidence="1 3" id="KW-0456">Lyase</keyword>
<evidence type="ECO:0000259" key="6">
    <source>
        <dbReference type="Pfam" id="PF03330"/>
    </source>
</evidence>
<dbReference type="PANTHER" id="PTHR34183:SF1">
    <property type="entry name" value="ENDOLYTIC PEPTIDOGLYCAN TRANSGLYCOSYLASE RLPA"/>
    <property type="match status" value="1"/>
</dbReference>
<keyword evidence="3" id="KW-0449">Lipoprotein</keyword>
<accession>A0A494XCS6</accession>
<reference evidence="7 8" key="1">
    <citation type="submission" date="2018-10" db="EMBL/GenBank/DDBJ databases">
        <title>Robbsia sp. DHC34, isolated from soil.</title>
        <authorList>
            <person name="Gao Z.-H."/>
            <person name="Qiu L.-H."/>
        </authorList>
    </citation>
    <scope>NUCLEOTIDE SEQUENCE [LARGE SCALE GENOMIC DNA]</scope>
    <source>
        <strain evidence="7 8">DHC34</strain>
    </source>
</reference>
<gene>
    <name evidence="3" type="primary">rlpA</name>
    <name evidence="7" type="ORF">D7S86_26030</name>
</gene>
<keyword evidence="3" id="KW-0472">Membrane</keyword>
<evidence type="ECO:0000256" key="1">
    <source>
        <dbReference type="ARBA" id="ARBA00023239"/>
    </source>
</evidence>
<dbReference type="GO" id="GO:0000270">
    <property type="term" value="P:peptidoglycan metabolic process"/>
    <property type="evidence" value="ECO:0007669"/>
    <property type="project" value="UniProtKB-UniRule"/>
</dbReference>
<protein>
    <recommendedName>
        <fullName evidence="3">Endolytic peptidoglycan transglycosylase RlpA</fullName>
        <ecNumber evidence="3">4.2.2.-</ecNumber>
    </recommendedName>
</protein>
<evidence type="ECO:0000256" key="5">
    <source>
        <dbReference type="SAM" id="SignalP"/>
    </source>
</evidence>
<dbReference type="NCBIfam" id="TIGR00413">
    <property type="entry name" value="rlpA"/>
    <property type="match status" value="1"/>
</dbReference>
<dbReference type="PROSITE" id="PS51257">
    <property type="entry name" value="PROKAR_LIPOPROTEIN"/>
    <property type="match status" value="1"/>
</dbReference>
<dbReference type="PANTHER" id="PTHR34183">
    <property type="entry name" value="ENDOLYTIC PEPTIDOGLYCAN TRANSGLYCOSYLASE RLPA"/>
    <property type="match status" value="1"/>
</dbReference>
<dbReference type="Gene3D" id="2.40.40.10">
    <property type="entry name" value="RlpA-like domain"/>
    <property type="match status" value="1"/>
</dbReference>
<keyword evidence="3" id="KW-0564">Palmitate</keyword>
<keyword evidence="8" id="KW-1185">Reference proteome</keyword>
<evidence type="ECO:0000256" key="2">
    <source>
        <dbReference type="ARBA" id="ARBA00023316"/>
    </source>
</evidence>
<feature type="signal peptide" evidence="5">
    <location>
        <begin position="1"/>
        <end position="18"/>
    </location>
</feature>
<dbReference type="OrthoDB" id="9779128at2"/>
<dbReference type="AlphaFoldDB" id="A0A494XCS6"/>
<name>A0A494XCS6_9BURK</name>
<dbReference type="GO" id="GO:0008932">
    <property type="term" value="F:lytic endotransglycosylase activity"/>
    <property type="evidence" value="ECO:0007669"/>
    <property type="project" value="UniProtKB-UniRule"/>
</dbReference>
<keyword evidence="2 3" id="KW-0961">Cell wall biogenesis/degradation</keyword>
<evidence type="ECO:0000313" key="7">
    <source>
        <dbReference type="EMBL" id="RKP45383.1"/>
    </source>
</evidence>
<dbReference type="InterPro" id="IPR034718">
    <property type="entry name" value="RlpA"/>
</dbReference>
<dbReference type="HAMAP" id="MF_02071">
    <property type="entry name" value="RlpA"/>
    <property type="match status" value="1"/>
</dbReference>
<feature type="domain" description="RlpA-like protein double-psi beta-barrel" evidence="6">
    <location>
        <begin position="81"/>
        <end position="170"/>
    </location>
</feature>
<keyword evidence="5" id="KW-0732">Signal</keyword>
<dbReference type="GO" id="GO:0071555">
    <property type="term" value="P:cell wall organization"/>
    <property type="evidence" value="ECO:0007669"/>
    <property type="project" value="UniProtKB-KW"/>
</dbReference>
<feature type="chain" id="PRO_5019874822" description="Endolytic peptidoglycan transglycosylase RlpA" evidence="5">
    <location>
        <begin position="19"/>
        <end position="190"/>
    </location>
</feature>
<sequence>MRARVLAVAGSVALVACATPPNGVSTSDAIHTNPASAVAHADAPNAFASAADALPASPDLSSKLGGKTLTASIPDVSTFSQKGRASWYGGHFNGRKTANGERYDMNAMTAAHRTLPMSAFVRVTNESNGKSIVVKINDRGPFHRGRIIDLSRAAALALGMQHSGTSNVKIQGLSTAEATAAQSESLASAN</sequence>
<comment type="subcellular location">
    <subcellularLocation>
        <location evidence="3">Cell membrane</location>
        <topology evidence="3">Lipid-anchor</topology>
    </subcellularLocation>
</comment>
<evidence type="ECO:0000256" key="3">
    <source>
        <dbReference type="HAMAP-Rule" id="MF_02071"/>
    </source>
</evidence>
<keyword evidence="3" id="KW-1003">Cell membrane</keyword>
<proteinExistence type="inferred from homology"/>
<dbReference type="Proteomes" id="UP000270342">
    <property type="component" value="Unassembled WGS sequence"/>
</dbReference>
<dbReference type="Pfam" id="PF03330">
    <property type="entry name" value="DPBB_1"/>
    <property type="match status" value="1"/>
</dbReference>
<evidence type="ECO:0000313" key="8">
    <source>
        <dbReference type="Proteomes" id="UP000270342"/>
    </source>
</evidence>
<evidence type="ECO:0000256" key="4">
    <source>
        <dbReference type="RuleBase" id="RU003495"/>
    </source>
</evidence>
<dbReference type="SUPFAM" id="SSF50685">
    <property type="entry name" value="Barwin-like endoglucanases"/>
    <property type="match status" value="1"/>
</dbReference>
<dbReference type="EMBL" id="RBZU01000017">
    <property type="protein sequence ID" value="RKP45383.1"/>
    <property type="molecule type" value="Genomic_DNA"/>
</dbReference>
<comment type="function">
    <text evidence="3">Lytic transglycosylase with a strong preference for naked glycan strands that lack stem peptides.</text>
</comment>
<comment type="caution">
    <text evidence="7">The sequence shown here is derived from an EMBL/GenBank/DDBJ whole genome shotgun (WGS) entry which is preliminary data.</text>
</comment>
<dbReference type="GO" id="GO:0005886">
    <property type="term" value="C:plasma membrane"/>
    <property type="evidence" value="ECO:0007669"/>
    <property type="project" value="UniProtKB-SubCell"/>
</dbReference>
<dbReference type="CDD" id="cd22268">
    <property type="entry name" value="DPBB_RlpA-like"/>
    <property type="match status" value="1"/>
</dbReference>
<dbReference type="InterPro" id="IPR012997">
    <property type="entry name" value="RplA"/>
</dbReference>
<dbReference type="InterPro" id="IPR009009">
    <property type="entry name" value="RlpA-like_DPBB"/>
</dbReference>
<organism evidence="7 8">
    <name type="scientific">Pararobbsia silviterrae</name>
    <dbReference type="NCBI Taxonomy" id="1792498"/>
    <lineage>
        <taxon>Bacteria</taxon>
        <taxon>Pseudomonadati</taxon>
        <taxon>Pseudomonadota</taxon>
        <taxon>Betaproteobacteria</taxon>
        <taxon>Burkholderiales</taxon>
        <taxon>Burkholderiaceae</taxon>
        <taxon>Pararobbsia</taxon>
    </lineage>
</organism>
<dbReference type="EC" id="4.2.2.-" evidence="3"/>
<dbReference type="InterPro" id="IPR036908">
    <property type="entry name" value="RlpA-like_sf"/>
</dbReference>